<evidence type="ECO:0000259" key="6">
    <source>
        <dbReference type="PROSITE" id="PS50002"/>
    </source>
</evidence>
<feature type="compositionally biased region" description="Low complexity" evidence="5">
    <location>
        <begin position="151"/>
        <end position="199"/>
    </location>
</feature>
<feature type="domain" description="Rab-GAP TBC" evidence="7">
    <location>
        <begin position="556"/>
        <end position="763"/>
    </location>
</feature>
<evidence type="ECO:0000256" key="3">
    <source>
        <dbReference type="ARBA" id="ARBA00030864"/>
    </source>
</evidence>
<keyword evidence="2 4" id="KW-0728">SH3 domain</keyword>
<dbReference type="InterPro" id="IPR036028">
    <property type="entry name" value="SH3-like_dom_sf"/>
</dbReference>
<dbReference type="AlphaFoldDB" id="A0A9Q0LZ88"/>
<dbReference type="Proteomes" id="UP001142055">
    <property type="component" value="Chromosome 4"/>
</dbReference>
<feature type="compositionally biased region" description="Low complexity" evidence="5">
    <location>
        <begin position="227"/>
        <end position="256"/>
    </location>
</feature>
<feature type="compositionally biased region" description="Acidic residues" evidence="5">
    <location>
        <begin position="1214"/>
        <end position="1228"/>
    </location>
</feature>
<evidence type="ECO:0000256" key="5">
    <source>
        <dbReference type="SAM" id="MobiDB-lite"/>
    </source>
</evidence>
<evidence type="ECO:0000259" key="7">
    <source>
        <dbReference type="PROSITE" id="PS50086"/>
    </source>
</evidence>
<dbReference type="PROSITE" id="PS50002">
    <property type="entry name" value="SH3"/>
    <property type="match status" value="1"/>
</dbReference>
<feature type="domain" description="SH3" evidence="6">
    <location>
        <begin position="947"/>
        <end position="1006"/>
    </location>
</feature>
<dbReference type="SMART" id="SM00593">
    <property type="entry name" value="RUN"/>
    <property type="match status" value="1"/>
</dbReference>
<dbReference type="GO" id="GO:0031267">
    <property type="term" value="F:small GTPase binding"/>
    <property type="evidence" value="ECO:0007669"/>
    <property type="project" value="TreeGrafter"/>
</dbReference>
<dbReference type="InterPro" id="IPR001452">
    <property type="entry name" value="SH3_domain"/>
</dbReference>
<feature type="region of interest" description="Disordered" evidence="5">
    <location>
        <begin position="309"/>
        <end position="333"/>
    </location>
</feature>
<comment type="similarity">
    <text evidence="1">Belongs to the small G protein signaling modulator family.</text>
</comment>
<dbReference type="PROSITE" id="PS50826">
    <property type="entry name" value="RUN"/>
    <property type="match status" value="1"/>
</dbReference>
<comment type="caution">
    <text evidence="9">The sequence shown here is derived from an EMBL/GenBank/DDBJ whole genome shotgun (WGS) entry which is preliminary data.</text>
</comment>
<dbReference type="GO" id="GO:0005096">
    <property type="term" value="F:GTPase activator activity"/>
    <property type="evidence" value="ECO:0007669"/>
    <property type="project" value="TreeGrafter"/>
</dbReference>
<dbReference type="Pfam" id="PF07653">
    <property type="entry name" value="SH3_2"/>
    <property type="match status" value="1"/>
</dbReference>
<dbReference type="InterPro" id="IPR035969">
    <property type="entry name" value="Rab-GAP_TBC_sf"/>
</dbReference>
<dbReference type="InterPro" id="IPR050302">
    <property type="entry name" value="Rab_GAP_TBC_domain"/>
</dbReference>
<dbReference type="Gene3D" id="2.30.30.40">
    <property type="entry name" value="SH3 Domains"/>
    <property type="match status" value="1"/>
</dbReference>
<reference evidence="9" key="1">
    <citation type="submission" date="2022-12" db="EMBL/GenBank/DDBJ databases">
        <title>Genome assemblies of Blomia tropicalis.</title>
        <authorList>
            <person name="Cui Y."/>
        </authorList>
    </citation>
    <scope>NUCLEOTIDE SEQUENCE</scope>
    <source>
        <tissue evidence="9">Adult mites</tissue>
    </source>
</reference>
<dbReference type="InterPro" id="IPR000195">
    <property type="entry name" value="Rab-GAP-TBC_dom"/>
</dbReference>
<name>A0A9Q0LZ88_BLOTA</name>
<dbReference type="InterPro" id="IPR004012">
    <property type="entry name" value="Run_dom"/>
</dbReference>
<dbReference type="Pfam" id="PF02759">
    <property type="entry name" value="RUN"/>
    <property type="match status" value="1"/>
</dbReference>
<dbReference type="Pfam" id="PF00566">
    <property type="entry name" value="RabGAP-TBC"/>
    <property type="match status" value="1"/>
</dbReference>
<dbReference type="PANTHER" id="PTHR47219:SF13">
    <property type="entry name" value="RUN AND TBC1 DOMAIN-CONTAINING PROTEIN 3"/>
    <property type="match status" value="1"/>
</dbReference>
<dbReference type="SMART" id="SM00164">
    <property type="entry name" value="TBC"/>
    <property type="match status" value="1"/>
</dbReference>
<evidence type="ECO:0000256" key="4">
    <source>
        <dbReference type="PROSITE-ProRule" id="PRU00192"/>
    </source>
</evidence>
<dbReference type="InterPro" id="IPR037213">
    <property type="entry name" value="Run_dom_sf"/>
</dbReference>
<dbReference type="PANTHER" id="PTHR47219">
    <property type="entry name" value="RAB GTPASE-ACTIVATING PROTEIN 1-LIKE"/>
    <property type="match status" value="1"/>
</dbReference>
<evidence type="ECO:0000259" key="8">
    <source>
        <dbReference type="PROSITE" id="PS50826"/>
    </source>
</evidence>
<feature type="region of interest" description="Disordered" evidence="5">
    <location>
        <begin position="151"/>
        <end position="274"/>
    </location>
</feature>
<dbReference type="Gene3D" id="1.10.472.80">
    <property type="entry name" value="Ypt/Rab-GAP domain of gyp1p, domain 3"/>
    <property type="match status" value="1"/>
</dbReference>
<protein>
    <recommendedName>
        <fullName evidence="3">RUN and TBC1 domain-containing protein 3</fullName>
    </recommendedName>
</protein>
<feature type="region of interest" description="Disordered" evidence="5">
    <location>
        <begin position="511"/>
        <end position="531"/>
    </location>
</feature>
<proteinExistence type="inferred from homology"/>
<organism evidence="9 10">
    <name type="scientific">Blomia tropicalis</name>
    <name type="common">Mite</name>
    <dbReference type="NCBI Taxonomy" id="40697"/>
    <lineage>
        <taxon>Eukaryota</taxon>
        <taxon>Metazoa</taxon>
        <taxon>Ecdysozoa</taxon>
        <taxon>Arthropoda</taxon>
        <taxon>Chelicerata</taxon>
        <taxon>Arachnida</taxon>
        <taxon>Acari</taxon>
        <taxon>Acariformes</taxon>
        <taxon>Sarcoptiformes</taxon>
        <taxon>Astigmata</taxon>
        <taxon>Glycyphagoidea</taxon>
        <taxon>Echimyopodidae</taxon>
        <taxon>Blomia</taxon>
    </lineage>
</organism>
<sequence length="1271" mass="146446">MKVYNPLWTSIVLVMVIISYQSTTMAQIRHKRGISDFFRRLFKKNASGPTVPGMNSISNQAQHHQQASPIYGGGGGAGNYYGNSENQNSALSSDYYTGAASNLNAMYQPYAHAADYVFPGQVHNQQQQQQPQPQQQASNQVQYNYGNYGSIQQQQQQQSIQAAQGGEGPQPQYVYPPYGSVYGQSSNQQQSQQQYYSPSHGASTHYLPPSHQYQSNGGQFQSDESAQQNIHWTQEQQQQQQQPQVSYHQQQQQQQQGGSVVADQDGIGASSNINYGNIQQSDSYGNGAQGQYNNIAAASYNRPQYMSAYQPQPQSAQPGPIDQRNYFQAKPYGQSPGTIDVHQVLDQFIRSAGLSPQGDHDSVKSGMYGAESNLKPAVSIKKLISYPFYFSSSGDKPTSYGHSIRRQSNDDVLYKTAIKQNVLSSQQLDQPISYMYSGKLEYGAPFCHLNRSLLPDNVLNQLNDVQLQQRYDEYGFMVETSQEITQQQKDEYKQTKERWTKILETYHQKQQQMKQLKQQNDQDEKNDDALNCDMKSGAEQIDRSMPGMMKLLSETSITNEHRPFFWTKMSESNQMKMQCKFTYTQLCELSNDTTVLTDQQAIQVLPNNVCFQSIDLPCVQRMKRILACFRWWMKINLDHREYRLKQLKEKQDQEDHNNKKESEETIKVTLNHSLIVAYLLLICNEEDTFWLLVKLNRDTLIESCCTIVRSSLAKCVPSIEAMLRRHDIDLDLIVTNWFTTLYAGMVNDTYHLFRIWDLLFMDGPIALVEIAIGMLVIDGRRLQKYESDSAQLFNALSDLPSMFIIDDQQQQQNSDIKIGHAWKTGKNIVDNMITLPIESESLFFDQNSRHRYIQLQQKFRRNSSQDCAQTIDEQKQQQQQKIDTKNRQKNVKQTNILMSLHDSIVSIAYHFQSYDLKVRYNLEPNFTESTPKIGTDCSTPVNERPRPFRRRARALLDFDACESDELAFHQNEIITIKSERDEHCWIGELNGNVGWFPARFVELINERDRDYTIAGDDRVIPFANDLIRGRFCSAMKAIFSHDLHRQSYFVAIHPWMIIEQIAEHVSNSGKFKQIYSRLVLTRTFRLDEHVRILTPAELLYRSIVAVNHSHVNVPMDVKFRSLIIHGLNQYVLHDWFQLICTSYPPLIGRFYGANSFLCNPVWKLIYAELKLLLQFSFHLNPDAEIDYHQQLREQEIMMKSNGGSTTSNTNVSDQDNDDDDDDDDDEESLIAVGRQMENIQKHQQQQQPKSPVTKEGIWDMLIKYHLFSWDI</sequence>
<dbReference type="SUPFAM" id="SSF50044">
    <property type="entry name" value="SH3-domain"/>
    <property type="match status" value="1"/>
</dbReference>
<dbReference type="PROSITE" id="PS50086">
    <property type="entry name" value="TBC_RABGAP"/>
    <property type="match status" value="1"/>
</dbReference>
<evidence type="ECO:0000256" key="1">
    <source>
        <dbReference type="ARBA" id="ARBA00006296"/>
    </source>
</evidence>
<evidence type="ECO:0000313" key="9">
    <source>
        <dbReference type="EMBL" id="KAJ6215962.1"/>
    </source>
</evidence>
<feature type="compositionally biased region" description="Polar residues" evidence="5">
    <location>
        <begin position="211"/>
        <end position="226"/>
    </location>
</feature>
<accession>A0A9Q0LZ88</accession>
<dbReference type="SUPFAM" id="SSF140741">
    <property type="entry name" value="RUN domain-like"/>
    <property type="match status" value="1"/>
</dbReference>
<dbReference type="SUPFAM" id="SSF47923">
    <property type="entry name" value="Ypt/Rab-GAP domain of gyp1p"/>
    <property type="match status" value="1"/>
</dbReference>
<dbReference type="Gene3D" id="1.20.58.900">
    <property type="match status" value="1"/>
</dbReference>
<feature type="domain" description="RUN" evidence="8">
    <location>
        <begin position="1022"/>
        <end position="1184"/>
    </location>
</feature>
<feature type="compositionally biased region" description="Low complexity" evidence="5">
    <location>
        <begin position="310"/>
        <end position="320"/>
    </location>
</feature>
<evidence type="ECO:0000256" key="2">
    <source>
        <dbReference type="ARBA" id="ARBA00022443"/>
    </source>
</evidence>
<keyword evidence="10" id="KW-1185">Reference proteome</keyword>
<feature type="region of interest" description="Disordered" evidence="5">
    <location>
        <begin position="1200"/>
        <end position="1228"/>
    </location>
</feature>
<feature type="compositionally biased region" description="Polar residues" evidence="5">
    <location>
        <begin position="1201"/>
        <end position="1212"/>
    </location>
</feature>
<gene>
    <name evidence="9" type="ORF">RDWZM_010462</name>
</gene>
<evidence type="ECO:0000313" key="10">
    <source>
        <dbReference type="Proteomes" id="UP001142055"/>
    </source>
</evidence>
<dbReference type="EMBL" id="JAPWDV010000004">
    <property type="protein sequence ID" value="KAJ6215962.1"/>
    <property type="molecule type" value="Genomic_DNA"/>
</dbReference>
<dbReference type="SMART" id="SM00326">
    <property type="entry name" value="SH3"/>
    <property type="match status" value="1"/>
</dbReference>